<comment type="caution">
    <text evidence="5">The sequence shown here is derived from an EMBL/GenBank/DDBJ whole genome shotgun (WGS) entry which is preliminary data.</text>
</comment>
<dbReference type="EMBL" id="JBHSNG010000002">
    <property type="protein sequence ID" value="MFC5580097.1"/>
    <property type="molecule type" value="Genomic_DNA"/>
</dbReference>
<dbReference type="InterPro" id="IPR036388">
    <property type="entry name" value="WH-like_DNA-bd_sf"/>
</dbReference>
<reference evidence="6" key="1">
    <citation type="journal article" date="2019" name="Int. J. Syst. Evol. Microbiol.">
        <title>The Global Catalogue of Microorganisms (GCM) 10K type strain sequencing project: providing services to taxonomists for standard genome sequencing and annotation.</title>
        <authorList>
            <consortium name="The Broad Institute Genomics Platform"/>
            <consortium name="The Broad Institute Genome Sequencing Center for Infectious Disease"/>
            <person name="Wu L."/>
            <person name="Ma J."/>
        </authorList>
    </citation>
    <scope>NUCLEOTIDE SEQUENCE [LARGE SCALE GENOMIC DNA]</scope>
    <source>
        <strain evidence="6">CGMCC 1.13587</strain>
    </source>
</reference>
<name>A0ABW0SSU3_9GAMM</name>
<evidence type="ECO:0000256" key="3">
    <source>
        <dbReference type="ARBA" id="ARBA00023163"/>
    </source>
</evidence>
<proteinExistence type="predicted"/>
<feature type="domain" description="HTH hxlR-type" evidence="4">
    <location>
        <begin position="23"/>
        <end position="121"/>
    </location>
</feature>
<evidence type="ECO:0000259" key="4">
    <source>
        <dbReference type="PROSITE" id="PS51118"/>
    </source>
</evidence>
<keyword evidence="1" id="KW-0805">Transcription regulation</keyword>
<organism evidence="5 6">
    <name type="scientific">Rhodanobacter terrae</name>
    <dbReference type="NCBI Taxonomy" id="418647"/>
    <lineage>
        <taxon>Bacteria</taxon>
        <taxon>Pseudomonadati</taxon>
        <taxon>Pseudomonadota</taxon>
        <taxon>Gammaproteobacteria</taxon>
        <taxon>Lysobacterales</taxon>
        <taxon>Rhodanobacteraceae</taxon>
        <taxon>Rhodanobacter</taxon>
    </lineage>
</organism>
<dbReference type="PROSITE" id="PS51118">
    <property type="entry name" value="HTH_HXLR"/>
    <property type="match status" value="1"/>
</dbReference>
<protein>
    <submittedName>
        <fullName evidence="5">Winged helix-turn-helix transcriptional regulator</fullName>
    </submittedName>
</protein>
<dbReference type="Gene3D" id="1.10.10.10">
    <property type="entry name" value="Winged helix-like DNA-binding domain superfamily/Winged helix DNA-binding domain"/>
    <property type="match status" value="1"/>
</dbReference>
<keyword evidence="6" id="KW-1185">Reference proteome</keyword>
<keyword evidence="2" id="KW-0238">DNA-binding</keyword>
<evidence type="ECO:0000256" key="1">
    <source>
        <dbReference type="ARBA" id="ARBA00023015"/>
    </source>
</evidence>
<dbReference type="PANTHER" id="PTHR33204">
    <property type="entry name" value="TRANSCRIPTIONAL REGULATOR, MARR FAMILY"/>
    <property type="match status" value="1"/>
</dbReference>
<dbReference type="PANTHER" id="PTHR33204:SF29">
    <property type="entry name" value="TRANSCRIPTIONAL REGULATOR"/>
    <property type="match status" value="1"/>
</dbReference>
<dbReference type="InterPro" id="IPR036390">
    <property type="entry name" value="WH_DNA-bd_sf"/>
</dbReference>
<dbReference type="RefSeq" id="WP_377324275.1">
    <property type="nucleotide sequence ID" value="NZ_JBHSNG010000002.1"/>
</dbReference>
<evidence type="ECO:0000256" key="2">
    <source>
        <dbReference type="ARBA" id="ARBA00023125"/>
    </source>
</evidence>
<dbReference type="SUPFAM" id="SSF46785">
    <property type="entry name" value="Winged helix' DNA-binding domain"/>
    <property type="match status" value="1"/>
</dbReference>
<accession>A0ABW0SSU3</accession>
<sequence length="156" mass="16910">MSSDKTARRGAYLFAKPHPLAECPLHAAFVAVGGRWKLTILYWLAHETHHFSALLRRVAPISHKVLTEQLRELEADGLVERLSTGPVPAPVQYRLSDYGSTVLPLVEHARVWGLAHLQRIRGTEMTPAATALGCAEALATGGEKGGGTRRRGVGDS</sequence>
<dbReference type="Proteomes" id="UP001596111">
    <property type="component" value="Unassembled WGS sequence"/>
</dbReference>
<dbReference type="InterPro" id="IPR002577">
    <property type="entry name" value="HTH_HxlR"/>
</dbReference>
<gene>
    <name evidence="5" type="ORF">ACFPPB_03040</name>
</gene>
<keyword evidence="3" id="KW-0804">Transcription</keyword>
<evidence type="ECO:0000313" key="5">
    <source>
        <dbReference type="EMBL" id="MFC5580097.1"/>
    </source>
</evidence>
<dbReference type="Pfam" id="PF01638">
    <property type="entry name" value="HxlR"/>
    <property type="match status" value="1"/>
</dbReference>
<evidence type="ECO:0000313" key="6">
    <source>
        <dbReference type="Proteomes" id="UP001596111"/>
    </source>
</evidence>